<accession>A0A2G9TPH7</accession>
<keyword evidence="2" id="KW-1133">Transmembrane helix</keyword>
<keyword evidence="4" id="KW-1185">Reference proteome</keyword>
<dbReference type="Proteomes" id="UP000230423">
    <property type="component" value="Unassembled WGS sequence"/>
</dbReference>
<feature type="transmembrane region" description="Helical" evidence="2">
    <location>
        <begin position="35"/>
        <end position="58"/>
    </location>
</feature>
<feature type="compositionally biased region" description="Basic and acidic residues" evidence="1">
    <location>
        <begin position="1"/>
        <end position="26"/>
    </location>
</feature>
<evidence type="ECO:0000313" key="3">
    <source>
        <dbReference type="EMBL" id="PIO59845.1"/>
    </source>
</evidence>
<organism evidence="3 4">
    <name type="scientific">Teladorsagia circumcincta</name>
    <name type="common">Brown stomach worm</name>
    <name type="synonym">Ostertagia circumcincta</name>
    <dbReference type="NCBI Taxonomy" id="45464"/>
    <lineage>
        <taxon>Eukaryota</taxon>
        <taxon>Metazoa</taxon>
        <taxon>Ecdysozoa</taxon>
        <taxon>Nematoda</taxon>
        <taxon>Chromadorea</taxon>
        <taxon>Rhabditida</taxon>
        <taxon>Rhabditina</taxon>
        <taxon>Rhabditomorpha</taxon>
        <taxon>Strongyloidea</taxon>
        <taxon>Trichostrongylidae</taxon>
        <taxon>Teladorsagia</taxon>
    </lineage>
</organism>
<evidence type="ECO:0000313" key="4">
    <source>
        <dbReference type="Proteomes" id="UP000230423"/>
    </source>
</evidence>
<dbReference type="AlphaFoldDB" id="A0A2G9TPH7"/>
<protein>
    <submittedName>
        <fullName evidence="3">Uncharacterized protein</fullName>
    </submittedName>
</protein>
<reference evidence="3 4" key="1">
    <citation type="submission" date="2015-09" db="EMBL/GenBank/DDBJ databases">
        <title>Draft genome of the parasitic nematode Teladorsagia circumcincta isolate WARC Sus (inbred).</title>
        <authorList>
            <person name="Mitreva M."/>
        </authorList>
    </citation>
    <scope>NUCLEOTIDE SEQUENCE [LARGE SCALE GENOMIC DNA]</scope>
    <source>
        <strain evidence="3 4">S</strain>
    </source>
</reference>
<name>A0A2G9TPH7_TELCI</name>
<sequence>RRIERRWARRTTTEKPKKKEEDSKDDDKDEDSFPFWIFLLLIPLLIVLIIVIACFAITKKSLDKALKRRDEMQKSGSTSGREGAGLPCSAMDACVSH</sequence>
<evidence type="ECO:0000256" key="2">
    <source>
        <dbReference type="SAM" id="Phobius"/>
    </source>
</evidence>
<feature type="non-terminal residue" evidence="3">
    <location>
        <position position="1"/>
    </location>
</feature>
<feature type="region of interest" description="Disordered" evidence="1">
    <location>
        <begin position="1"/>
        <end position="30"/>
    </location>
</feature>
<keyword evidence="2" id="KW-0472">Membrane</keyword>
<gene>
    <name evidence="3" type="ORF">TELCIR_18679</name>
</gene>
<keyword evidence="2" id="KW-0812">Transmembrane</keyword>
<feature type="region of interest" description="Disordered" evidence="1">
    <location>
        <begin position="68"/>
        <end position="97"/>
    </location>
</feature>
<proteinExistence type="predicted"/>
<dbReference type="EMBL" id="KZ356777">
    <property type="protein sequence ID" value="PIO59845.1"/>
    <property type="molecule type" value="Genomic_DNA"/>
</dbReference>
<evidence type="ECO:0000256" key="1">
    <source>
        <dbReference type="SAM" id="MobiDB-lite"/>
    </source>
</evidence>